<dbReference type="AlphaFoldDB" id="A0AAD9DR44"/>
<proteinExistence type="predicted"/>
<organism evidence="1 2">
    <name type="scientific">Electrophorus voltai</name>
    <dbReference type="NCBI Taxonomy" id="2609070"/>
    <lineage>
        <taxon>Eukaryota</taxon>
        <taxon>Metazoa</taxon>
        <taxon>Chordata</taxon>
        <taxon>Craniata</taxon>
        <taxon>Vertebrata</taxon>
        <taxon>Euteleostomi</taxon>
        <taxon>Actinopterygii</taxon>
        <taxon>Neopterygii</taxon>
        <taxon>Teleostei</taxon>
        <taxon>Ostariophysi</taxon>
        <taxon>Gymnotiformes</taxon>
        <taxon>Gymnotoidei</taxon>
        <taxon>Gymnotidae</taxon>
        <taxon>Electrophorus</taxon>
    </lineage>
</organism>
<protein>
    <submittedName>
        <fullName evidence="1">Uncharacterized protein</fullName>
    </submittedName>
</protein>
<accession>A0AAD9DR44</accession>
<evidence type="ECO:0000313" key="1">
    <source>
        <dbReference type="EMBL" id="KAK1792045.1"/>
    </source>
</evidence>
<comment type="caution">
    <text evidence="1">The sequence shown here is derived from an EMBL/GenBank/DDBJ whole genome shotgun (WGS) entry which is preliminary data.</text>
</comment>
<reference evidence="1" key="1">
    <citation type="submission" date="2023-03" db="EMBL/GenBank/DDBJ databases">
        <title>Electrophorus voltai genome.</title>
        <authorList>
            <person name="Bian C."/>
        </authorList>
    </citation>
    <scope>NUCLEOTIDE SEQUENCE</scope>
    <source>
        <strain evidence="1">CB-2022</strain>
        <tissue evidence="1">Muscle</tissue>
    </source>
</reference>
<dbReference type="Proteomes" id="UP001239994">
    <property type="component" value="Unassembled WGS sequence"/>
</dbReference>
<keyword evidence="2" id="KW-1185">Reference proteome</keyword>
<sequence length="71" mass="7981">MGPAFESWFLSRANRFVDVVNLALHLMLQLFNSPGTYARVLVVDFSSAFSTIVPKMLQVDCGFPRKQETAD</sequence>
<evidence type="ECO:0000313" key="2">
    <source>
        <dbReference type="Proteomes" id="UP001239994"/>
    </source>
</evidence>
<dbReference type="EMBL" id="JAROKS010000019">
    <property type="protein sequence ID" value="KAK1792045.1"/>
    <property type="molecule type" value="Genomic_DNA"/>
</dbReference>
<name>A0AAD9DR44_9TELE</name>
<gene>
    <name evidence="1" type="ORF">P4O66_001823</name>
</gene>